<name>A0A0N8QUL8_PSECA</name>
<protein>
    <submittedName>
        <fullName evidence="1">Uncharacterized protein</fullName>
    </submittedName>
</protein>
<dbReference type="Proteomes" id="UP000050564">
    <property type="component" value="Unassembled WGS sequence"/>
</dbReference>
<gene>
    <name evidence="1" type="ORF">ALO81_02726</name>
    <name evidence="2" type="ORF">ALQ64_03720</name>
</gene>
<evidence type="ECO:0000313" key="3">
    <source>
        <dbReference type="Proteomes" id="UP000050564"/>
    </source>
</evidence>
<dbReference type="Proteomes" id="UP000281372">
    <property type="component" value="Unassembled WGS sequence"/>
</dbReference>
<reference evidence="2 4" key="2">
    <citation type="submission" date="2018-08" db="EMBL/GenBank/DDBJ databases">
        <title>Recombination of ecologically and evolutionarily significant loci maintains genetic cohesion in the Pseudomonas syringae species complex.</title>
        <authorList>
            <person name="Dillon M."/>
            <person name="Thakur S."/>
            <person name="Almeida R.N.D."/>
            <person name="Weir B.S."/>
            <person name="Guttman D.S."/>
        </authorList>
    </citation>
    <scope>NUCLEOTIDE SEQUENCE [LARGE SCALE GENOMIC DNA]</scope>
    <source>
        <strain evidence="2 4">ICMP 2821</strain>
    </source>
</reference>
<organism evidence="1 3">
    <name type="scientific">Pseudomonas cannabina</name>
    <dbReference type="NCBI Taxonomy" id="86840"/>
    <lineage>
        <taxon>Bacteria</taxon>
        <taxon>Pseudomonadati</taxon>
        <taxon>Pseudomonadota</taxon>
        <taxon>Gammaproteobacteria</taxon>
        <taxon>Pseudomonadales</taxon>
        <taxon>Pseudomonadaceae</taxon>
        <taxon>Pseudomonas</taxon>
    </lineage>
</organism>
<proteinExistence type="predicted"/>
<evidence type="ECO:0000313" key="4">
    <source>
        <dbReference type="Proteomes" id="UP000281372"/>
    </source>
</evidence>
<comment type="caution">
    <text evidence="1">The sequence shown here is derived from an EMBL/GenBank/DDBJ whole genome shotgun (WGS) entry which is preliminary data.</text>
</comment>
<dbReference type="EMBL" id="RBOW01000396">
    <property type="protein sequence ID" value="RMN32685.1"/>
    <property type="molecule type" value="Genomic_DNA"/>
</dbReference>
<dbReference type="AlphaFoldDB" id="A0A0N8QUL8"/>
<evidence type="ECO:0000313" key="2">
    <source>
        <dbReference type="EMBL" id="RMN32685.1"/>
    </source>
</evidence>
<sequence>MNLYAEHPALQGLSTEQLAELALYGLRYRALGAADVDFSDPSRLDVYWTGERLAKKAVKDALKAARARNALAEHRSSEAGGVLQTLCNCGVIDQKTYMAQYQLLLDRHR</sequence>
<reference evidence="1 3" key="1">
    <citation type="submission" date="2015-09" db="EMBL/GenBank/DDBJ databases">
        <title>Genome announcement of multiple Pseudomonas syringae strains.</title>
        <authorList>
            <person name="Thakur S."/>
            <person name="Wang P.W."/>
            <person name="Gong Y."/>
            <person name="Weir B.S."/>
            <person name="Guttman D.S."/>
        </authorList>
    </citation>
    <scope>NUCLEOTIDE SEQUENCE [LARGE SCALE GENOMIC DNA]</scope>
    <source>
        <strain evidence="1 3">ICMP2823</strain>
    </source>
</reference>
<dbReference type="RefSeq" id="WP_055001714.1">
    <property type="nucleotide sequence ID" value="NZ_FNKU01000001.1"/>
</dbReference>
<accession>A0A0N8QUL8</accession>
<dbReference type="EMBL" id="LJPX01000610">
    <property type="protein sequence ID" value="KPW64750.1"/>
    <property type="molecule type" value="Genomic_DNA"/>
</dbReference>
<evidence type="ECO:0000313" key="1">
    <source>
        <dbReference type="EMBL" id="KPW64750.1"/>
    </source>
</evidence>
<dbReference type="PATRIC" id="fig|86840.3.peg.3832"/>